<feature type="domain" description="CBS" evidence="3">
    <location>
        <begin position="89"/>
        <end position="143"/>
    </location>
</feature>
<dbReference type="InterPro" id="IPR046342">
    <property type="entry name" value="CBS_dom_sf"/>
</dbReference>
<dbReference type="Proteomes" id="UP000674234">
    <property type="component" value="Unassembled WGS sequence"/>
</dbReference>
<dbReference type="PANTHER" id="PTHR43080">
    <property type="entry name" value="CBS DOMAIN-CONTAINING PROTEIN CBSX3, MITOCHONDRIAL"/>
    <property type="match status" value="1"/>
</dbReference>
<feature type="domain" description="CBS" evidence="3">
    <location>
        <begin position="9"/>
        <end position="66"/>
    </location>
</feature>
<organism evidence="4 5">
    <name type="scientific">Microbispora oryzae</name>
    <dbReference type="NCBI Taxonomy" id="2806554"/>
    <lineage>
        <taxon>Bacteria</taxon>
        <taxon>Bacillati</taxon>
        <taxon>Actinomycetota</taxon>
        <taxon>Actinomycetes</taxon>
        <taxon>Streptosporangiales</taxon>
        <taxon>Streptosporangiaceae</taxon>
        <taxon>Microbispora</taxon>
    </lineage>
</organism>
<keyword evidence="1 2" id="KW-0129">CBS domain</keyword>
<dbReference type="SUPFAM" id="SSF54631">
    <property type="entry name" value="CBS-domain pair"/>
    <property type="match status" value="1"/>
</dbReference>
<dbReference type="SMART" id="SM00116">
    <property type="entry name" value="CBS"/>
    <property type="match status" value="2"/>
</dbReference>
<dbReference type="InterPro" id="IPR000644">
    <property type="entry name" value="CBS_dom"/>
</dbReference>
<accession>A0A940WL83</accession>
<evidence type="ECO:0000313" key="5">
    <source>
        <dbReference type="Proteomes" id="UP000674234"/>
    </source>
</evidence>
<dbReference type="EMBL" id="JAFCNB010000002">
    <property type="protein sequence ID" value="MBP2703161.1"/>
    <property type="molecule type" value="Genomic_DNA"/>
</dbReference>
<dbReference type="PROSITE" id="PS51371">
    <property type="entry name" value="CBS"/>
    <property type="match status" value="2"/>
</dbReference>
<protein>
    <submittedName>
        <fullName evidence="4">CBS domain-containing protein</fullName>
    </submittedName>
</protein>
<reference evidence="4" key="1">
    <citation type="submission" date="2021-02" db="EMBL/GenBank/DDBJ databases">
        <title>Draft genome sequence of Microbispora sp. RL4-1S isolated from rice leaves in Thailand.</title>
        <authorList>
            <person name="Muangham S."/>
            <person name="Duangmal K."/>
        </authorList>
    </citation>
    <scope>NUCLEOTIDE SEQUENCE</scope>
    <source>
        <strain evidence="4">RL4-1S</strain>
    </source>
</reference>
<proteinExistence type="predicted"/>
<keyword evidence="5" id="KW-1185">Reference proteome</keyword>
<sequence length="143" mass="15542">MAICVGDVMNRFVVAVGVDAAFSDVVTAMCRFHVDAVPVVDRDRRVLGVVRDDLLLDEIGDRPGETAGRRPPHRAVRRGANGRTACQIMTSPAITVTEDTELRTAARLMRRHGVRQLPVVDGPCGRIIGLVTQSDLLRALYGP</sequence>
<name>A0A940WL83_9ACTN</name>
<comment type="caution">
    <text evidence="4">The sequence shown here is derived from an EMBL/GenBank/DDBJ whole genome shotgun (WGS) entry which is preliminary data.</text>
</comment>
<gene>
    <name evidence="4" type="ORF">JOL79_05015</name>
</gene>
<dbReference type="AlphaFoldDB" id="A0A940WL83"/>
<evidence type="ECO:0000256" key="2">
    <source>
        <dbReference type="PROSITE-ProRule" id="PRU00703"/>
    </source>
</evidence>
<dbReference type="InterPro" id="IPR051257">
    <property type="entry name" value="Diverse_CBS-Domain"/>
</dbReference>
<dbReference type="RefSeq" id="WP_210154458.1">
    <property type="nucleotide sequence ID" value="NZ_JAFCNB010000002.1"/>
</dbReference>
<dbReference type="Gene3D" id="3.10.580.10">
    <property type="entry name" value="CBS-domain"/>
    <property type="match status" value="1"/>
</dbReference>
<evidence type="ECO:0000259" key="3">
    <source>
        <dbReference type="PROSITE" id="PS51371"/>
    </source>
</evidence>
<evidence type="ECO:0000256" key="1">
    <source>
        <dbReference type="ARBA" id="ARBA00023122"/>
    </source>
</evidence>
<dbReference type="PANTHER" id="PTHR43080:SF29">
    <property type="entry name" value="OS02G0818000 PROTEIN"/>
    <property type="match status" value="1"/>
</dbReference>
<evidence type="ECO:0000313" key="4">
    <source>
        <dbReference type="EMBL" id="MBP2703161.1"/>
    </source>
</evidence>
<dbReference type="Pfam" id="PF00571">
    <property type="entry name" value="CBS"/>
    <property type="match status" value="2"/>
</dbReference>